<reference evidence="1" key="2">
    <citation type="submission" date="2020-02" db="EMBL/GenBank/DDBJ databases">
        <authorList>
            <person name="Ashton P.M."/>
            <person name="Dallman T."/>
            <person name="Nair S."/>
            <person name="De Pinna E."/>
            <person name="Peters T."/>
            <person name="Grant K."/>
        </authorList>
    </citation>
    <scope>NUCLEOTIDE SEQUENCE</scope>
    <source>
        <strain evidence="1">93335</strain>
    </source>
</reference>
<sequence length="134" mass="14843">MTILVTAQAQLIVGEAMAIKSLAPDGMLAAVFEDDGNTGYFYALDESVEGNPVRDAVHIYNVEDISDAHIPSDVKIGWSEDCLKCVLLINGYPHGVFDFEGKNGYCRSGFPPPVNHEWSVQGHSWDDYVDNFFR</sequence>
<gene>
    <name evidence="1" type="ORF">A2J79_005124</name>
    <name evidence="3" type="ORF">BMT50_29435</name>
    <name evidence="2" type="ORF">R8G00_29370</name>
</gene>
<dbReference type="AlphaFoldDB" id="A0A085NW93"/>
<dbReference type="RefSeq" id="WP_001563270.1">
    <property type="nucleotide sequence ID" value="NZ_CP045714.1"/>
</dbReference>
<comment type="caution">
    <text evidence="2">The sequence shown here is derived from an EMBL/GenBank/DDBJ whole genome shotgun (WGS) entry which is preliminary data.</text>
</comment>
<dbReference type="EMBL" id="MPGR01000003">
    <property type="protein sequence ID" value="OKB69161.1"/>
    <property type="molecule type" value="Genomic_DNA"/>
</dbReference>
<name>A0A085NW93_ECOLX</name>
<protein>
    <submittedName>
        <fullName evidence="2">DUF2251 domain-containing protein</fullName>
    </submittedName>
</protein>
<evidence type="ECO:0000313" key="4">
    <source>
        <dbReference type="Proteomes" id="UP000186595"/>
    </source>
</evidence>
<dbReference type="Proteomes" id="UP001271591">
    <property type="component" value="Unassembled WGS sequence"/>
</dbReference>
<evidence type="ECO:0000313" key="2">
    <source>
        <dbReference type="EMBL" id="MDW9353528.1"/>
    </source>
</evidence>
<dbReference type="Proteomes" id="UP000711811">
    <property type="component" value="Unassembled WGS sequence"/>
</dbReference>
<dbReference type="InterPro" id="IPR014449">
    <property type="entry name" value="UCP007050_HI0931"/>
</dbReference>
<accession>A0A085NW93</accession>
<dbReference type="Proteomes" id="UP000186595">
    <property type="component" value="Unassembled WGS sequence"/>
</dbReference>
<reference evidence="3 4" key="1">
    <citation type="submission" date="2016-11" db="EMBL/GenBank/DDBJ databases">
        <title>Draft genome sequences of five Shigatoxin-producing Escherichia coli isolates harboring the new recently described Subtilase cytotoxin allelic variant subAB2-3.</title>
        <authorList>
            <person name="Tasara T."/>
            <person name="Fierz L."/>
            <person name="Klumpp J."/>
            <person name="Schmidt H."/>
            <person name="Stephan R."/>
        </authorList>
    </citation>
    <scope>NUCLEOTIDE SEQUENCE [LARGE SCALE GENOMIC DNA]</scope>
    <source>
        <strain evidence="3 4">453</strain>
    </source>
</reference>
<evidence type="ECO:0000313" key="1">
    <source>
        <dbReference type="EMBL" id="EFJ6484669.1"/>
    </source>
</evidence>
<evidence type="ECO:0000313" key="3">
    <source>
        <dbReference type="EMBL" id="OKB69161.1"/>
    </source>
</evidence>
<proteinExistence type="predicted"/>
<dbReference type="EMBL" id="JAWPMK010000005">
    <property type="protein sequence ID" value="MDW9353528.1"/>
    <property type="molecule type" value="Genomic_DNA"/>
</dbReference>
<dbReference type="Pfam" id="PF10008">
    <property type="entry name" value="DUF2251"/>
    <property type="match status" value="1"/>
</dbReference>
<dbReference type="EMBL" id="AATCLQ010000092">
    <property type="protein sequence ID" value="EFJ6484669.1"/>
    <property type="molecule type" value="Genomic_DNA"/>
</dbReference>
<organism evidence="2 5">
    <name type="scientific">Escherichia coli</name>
    <dbReference type="NCBI Taxonomy" id="562"/>
    <lineage>
        <taxon>Bacteria</taxon>
        <taxon>Pseudomonadati</taxon>
        <taxon>Pseudomonadota</taxon>
        <taxon>Gammaproteobacteria</taxon>
        <taxon>Enterobacterales</taxon>
        <taxon>Enterobacteriaceae</taxon>
        <taxon>Escherichia</taxon>
    </lineage>
</organism>
<reference evidence="2" key="3">
    <citation type="submission" date="2023-10" db="EMBL/GenBank/DDBJ databases">
        <title>Draft Genome Sequence of a Shiga toxin-producing Escherichia coli strain from deer meat showing an IS-element integration in the B-subunit of the Shiga toxin Stx2b gene.</title>
        <authorList>
            <person name="Projahn M."/>
            <person name="Borowiak M."/>
        </authorList>
    </citation>
    <scope>NUCLEOTIDE SEQUENCE</scope>
    <source>
        <strain evidence="2">BfR-EC-18960</strain>
    </source>
</reference>
<evidence type="ECO:0000313" key="5">
    <source>
        <dbReference type="Proteomes" id="UP001271591"/>
    </source>
</evidence>